<protein>
    <submittedName>
        <fullName evidence="2">Stage V sporulation protein AC</fullName>
    </submittedName>
</protein>
<dbReference type="Pfam" id="PF03862">
    <property type="entry name" value="SpoVAC_SpoVAEB"/>
    <property type="match status" value="1"/>
</dbReference>
<comment type="caution">
    <text evidence="2">The sequence shown here is derived from an EMBL/GenBank/DDBJ whole genome shotgun (WGS) entry which is preliminary data.</text>
</comment>
<evidence type="ECO:0000313" key="2">
    <source>
        <dbReference type="EMBL" id="MCM1992520.1"/>
    </source>
</evidence>
<dbReference type="NCBIfam" id="TIGR02838">
    <property type="entry name" value="spore_V_AC"/>
    <property type="match status" value="1"/>
</dbReference>
<gene>
    <name evidence="2" type="primary">spoVAC</name>
    <name evidence="2" type="ORF">KDK92_22630</name>
</gene>
<dbReference type="AlphaFoldDB" id="A0A9J6PD50"/>
<dbReference type="InterPro" id="IPR014203">
    <property type="entry name" value="Spore_V_AC"/>
</dbReference>
<dbReference type="Proteomes" id="UP001056429">
    <property type="component" value="Unassembled WGS sequence"/>
</dbReference>
<name>A0A9J6PD50_9CLOT</name>
<keyword evidence="1" id="KW-0472">Membrane</keyword>
<dbReference type="PANTHER" id="PTHR38450">
    <property type="entry name" value="STAGE V SPORULATION PROTEIN AC-RELATED"/>
    <property type="match status" value="1"/>
</dbReference>
<organism evidence="2 3">
    <name type="scientific">Oceanirhabdus seepicola</name>
    <dbReference type="NCBI Taxonomy" id="2828781"/>
    <lineage>
        <taxon>Bacteria</taxon>
        <taxon>Bacillati</taxon>
        <taxon>Bacillota</taxon>
        <taxon>Clostridia</taxon>
        <taxon>Eubacteriales</taxon>
        <taxon>Clostridiaceae</taxon>
        <taxon>Oceanirhabdus</taxon>
    </lineage>
</organism>
<evidence type="ECO:0000313" key="3">
    <source>
        <dbReference type="Proteomes" id="UP001056429"/>
    </source>
</evidence>
<reference evidence="2" key="2">
    <citation type="submission" date="2021-04" db="EMBL/GenBank/DDBJ databases">
        <authorList>
            <person name="Dong X."/>
        </authorList>
    </citation>
    <scope>NUCLEOTIDE SEQUENCE</scope>
    <source>
        <strain evidence="2">ZWT</strain>
    </source>
</reference>
<dbReference type="RefSeq" id="WP_250861684.1">
    <property type="nucleotide sequence ID" value="NZ_JAGSOJ010000006.1"/>
</dbReference>
<dbReference type="InterPro" id="IPR005562">
    <property type="entry name" value="SpoVA"/>
</dbReference>
<feature type="transmembrane region" description="Helical" evidence="1">
    <location>
        <begin position="85"/>
        <end position="102"/>
    </location>
</feature>
<reference evidence="2" key="1">
    <citation type="journal article" date="2021" name="mSystems">
        <title>Bacteria and Archaea Synergistically Convert Glycine Betaine to Biogenic Methane in the Formosa Cold Seep of the South China Sea.</title>
        <authorList>
            <person name="Li L."/>
            <person name="Zhang W."/>
            <person name="Zhang S."/>
            <person name="Song L."/>
            <person name="Sun Q."/>
            <person name="Zhang H."/>
            <person name="Xiang H."/>
            <person name="Dong X."/>
        </authorList>
    </citation>
    <scope>NUCLEOTIDE SEQUENCE</scope>
    <source>
        <strain evidence="2">ZWT</strain>
    </source>
</reference>
<accession>A0A9J6PD50</accession>
<feature type="transmembrane region" description="Helical" evidence="1">
    <location>
        <begin position="30"/>
        <end position="51"/>
    </location>
</feature>
<proteinExistence type="predicted"/>
<sequence length="151" mass="16257">MKDEILKESYRKHNDVSKPKPNLVSHCIKAFIVGGLFCVLAQLINDIYLMINISEENVGLLVTITMVFIGALLTGIGIYDKIGEFAGAGSIVPITGFANSIVSPAMEFKKEGFVFGVGAKMFTIAGPVLIYGISSSVLLGIIYYFTKLLGS</sequence>
<keyword evidence="1" id="KW-0812">Transmembrane</keyword>
<keyword evidence="3" id="KW-1185">Reference proteome</keyword>
<evidence type="ECO:0000256" key="1">
    <source>
        <dbReference type="SAM" id="Phobius"/>
    </source>
</evidence>
<dbReference type="PANTHER" id="PTHR38450:SF1">
    <property type="entry name" value="STAGE V SPORULATION PROTEIN AC"/>
    <property type="match status" value="1"/>
</dbReference>
<feature type="transmembrane region" description="Helical" evidence="1">
    <location>
        <begin position="122"/>
        <end position="145"/>
    </location>
</feature>
<dbReference type="EMBL" id="JAGSOJ010000006">
    <property type="protein sequence ID" value="MCM1992520.1"/>
    <property type="molecule type" value="Genomic_DNA"/>
</dbReference>
<feature type="transmembrane region" description="Helical" evidence="1">
    <location>
        <begin position="58"/>
        <end position="79"/>
    </location>
</feature>
<keyword evidence="1" id="KW-1133">Transmembrane helix</keyword>